<feature type="transmembrane region" description="Helical" evidence="5">
    <location>
        <begin position="237"/>
        <end position="255"/>
    </location>
</feature>
<evidence type="ECO:0000256" key="1">
    <source>
        <dbReference type="ARBA" id="ARBA00004141"/>
    </source>
</evidence>
<evidence type="ECO:0000256" key="4">
    <source>
        <dbReference type="ARBA" id="ARBA00023136"/>
    </source>
</evidence>
<feature type="transmembrane region" description="Helical" evidence="5">
    <location>
        <begin position="39"/>
        <end position="59"/>
    </location>
</feature>
<feature type="transmembrane region" description="Helical" evidence="5">
    <location>
        <begin position="151"/>
        <end position="173"/>
    </location>
</feature>
<keyword evidence="2 5" id="KW-0812">Transmembrane</keyword>
<dbReference type="OrthoDB" id="4772026at2"/>
<feature type="transmembrane region" description="Helical" evidence="5">
    <location>
        <begin position="65"/>
        <end position="89"/>
    </location>
</feature>
<keyword evidence="8" id="KW-1185">Reference proteome</keyword>
<organism evidence="7 8">
    <name type="scientific">Candidatus Chromulinivorax destructor</name>
    <dbReference type="NCBI Taxonomy" id="2066483"/>
    <lineage>
        <taxon>Bacteria</taxon>
        <taxon>Candidatus Babelota</taxon>
        <taxon>Candidatus Babeliae</taxon>
        <taxon>Candidatus Babeliales</taxon>
        <taxon>Candidatus Chromulinivoraceae</taxon>
        <taxon>Candidatus Chromulinivorax</taxon>
    </lineage>
</organism>
<keyword evidence="4 5" id="KW-0472">Membrane</keyword>
<evidence type="ECO:0000256" key="3">
    <source>
        <dbReference type="ARBA" id="ARBA00022989"/>
    </source>
</evidence>
<comment type="subcellular location">
    <subcellularLocation>
        <location evidence="1">Membrane</location>
        <topology evidence="1">Multi-pass membrane protein</topology>
    </subcellularLocation>
</comment>
<name>A0A345ZAP1_9BACT</name>
<gene>
    <name evidence="7" type="ORF">C0J27_01155</name>
</gene>
<evidence type="ECO:0000256" key="5">
    <source>
        <dbReference type="SAM" id="Phobius"/>
    </source>
</evidence>
<reference evidence="7 8" key="1">
    <citation type="submission" date="2017-12" db="EMBL/GenBank/DDBJ databases">
        <title>Chromulinavorax destructans is a abundant pathogen of dominant heterotrophic picoflagllates.</title>
        <authorList>
            <person name="Deeg C.M."/>
            <person name="Zimmer M."/>
            <person name="Suttle C.A."/>
        </authorList>
    </citation>
    <scope>NUCLEOTIDE SEQUENCE [LARGE SCALE GENOMIC DNA]</scope>
    <source>
        <strain evidence="7 8">SeV1</strain>
    </source>
</reference>
<dbReference type="GO" id="GO:0016020">
    <property type="term" value="C:membrane"/>
    <property type="evidence" value="ECO:0007669"/>
    <property type="project" value="UniProtKB-SubCell"/>
</dbReference>
<proteinExistence type="predicted"/>
<accession>A0A345ZAP1</accession>
<dbReference type="KEGG" id="cdes:C0J27_01155"/>
<sequence>MNKLQRPVNKNSYFNVCKNLIASDLILLRQSFLNKFIDITIWVVLTIFVTGYIMPYFGLADTFGVFQLGGVIAAVGLFELYISAVDLLVDFEGDRVIDYNLTLPIPSWLAIVSKAGYYFIVYLSLTLSILPIGKLLLWNQLDLMQINYFKLLLAIVFQCLFYSCFVIWAASVIDNMTKLGIVWARFIFPMWFMGGFQFSWKALYSVLPVVAWIDLLNPMIYITEATRTSILGQADYLNFWLCLVAISCFSAMCLLQGMRNLKRRLDFI</sequence>
<keyword evidence="3 5" id="KW-1133">Transmembrane helix</keyword>
<feature type="domain" description="ABC-2 type transporter transmembrane" evidence="6">
    <location>
        <begin position="41"/>
        <end position="230"/>
    </location>
</feature>
<feature type="transmembrane region" description="Helical" evidence="5">
    <location>
        <begin position="203"/>
        <end position="222"/>
    </location>
</feature>
<dbReference type="InterPro" id="IPR013525">
    <property type="entry name" value="ABC2_TM"/>
</dbReference>
<evidence type="ECO:0000313" key="7">
    <source>
        <dbReference type="EMBL" id="AXK60358.1"/>
    </source>
</evidence>
<protein>
    <recommendedName>
        <fullName evidence="6">ABC-2 type transporter transmembrane domain-containing protein</fullName>
    </recommendedName>
</protein>
<evidence type="ECO:0000313" key="8">
    <source>
        <dbReference type="Proteomes" id="UP000254834"/>
    </source>
</evidence>
<dbReference type="Pfam" id="PF01061">
    <property type="entry name" value="ABC2_membrane"/>
    <property type="match status" value="1"/>
</dbReference>
<dbReference type="EMBL" id="CP025544">
    <property type="protein sequence ID" value="AXK60358.1"/>
    <property type="molecule type" value="Genomic_DNA"/>
</dbReference>
<dbReference type="AlphaFoldDB" id="A0A345ZAP1"/>
<evidence type="ECO:0000259" key="6">
    <source>
        <dbReference type="Pfam" id="PF01061"/>
    </source>
</evidence>
<feature type="transmembrane region" description="Helical" evidence="5">
    <location>
        <begin position="119"/>
        <end position="139"/>
    </location>
</feature>
<dbReference type="GO" id="GO:0140359">
    <property type="term" value="F:ABC-type transporter activity"/>
    <property type="evidence" value="ECO:0007669"/>
    <property type="project" value="InterPro"/>
</dbReference>
<dbReference type="RefSeq" id="WP_115585373.1">
    <property type="nucleotide sequence ID" value="NZ_CP025544.1"/>
</dbReference>
<evidence type="ECO:0000256" key="2">
    <source>
        <dbReference type="ARBA" id="ARBA00022692"/>
    </source>
</evidence>
<dbReference type="Proteomes" id="UP000254834">
    <property type="component" value="Chromosome"/>
</dbReference>